<accession>A0ABQ2VFK2</accession>
<name>A0ABQ2VFK2_9PSEU</name>
<organism evidence="1 2">
    <name type="scientific">Lentzea flava</name>
    <dbReference type="NCBI Taxonomy" id="103732"/>
    <lineage>
        <taxon>Bacteria</taxon>
        <taxon>Bacillati</taxon>
        <taxon>Actinomycetota</taxon>
        <taxon>Actinomycetes</taxon>
        <taxon>Pseudonocardiales</taxon>
        <taxon>Pseudonocardiaceae</taxon>
        <taxon>Lentzea</taxon>
    </lineage>
</organism>
<protein>
    <submittedName>
        <fullName evidence="1">Uncharacterized protein</fullName>
    </submittedName>
</protein>
<evidence type="ECO:0000313" key="1">
    <source>
        <dbReference type="EMBL" id="GGU84566.1"/>
    </source>
</evidence>
<reference evidence="2" key="1">
    <citation type="journal article" date="2019" name="Int. J. Syst. Evol. Microbiol.">
        <title>The Global Catalogue of Microorganisms (GCM) 10K type strain sequencing project: providing services to taxonomists for standard genome sequencing and annotation.</title>
        <authorList>
            <consortium name="The Broad Institute Genomics Platform"/>
            <consortium name="The Broad Institute Genome Sequencing Center for Infectious Disease"/>
            <person name="Wu L."/>
            <person name="Ma J."/>
        </authorList>
    </citation>
    <scope>NUCLEOTIDE SEQUENCE [LARGE SCALE GENOMIC DNA]</scope>
    <source>
        <strain evidence="2">JCM 3296</strain>
    </source>
</reference>
<dbReference type="EMBL" id="BMRE01000090">
    <property type="protein sequence ID" value="GGU84566.1"/>
    <property type="molecule type" value="Genomic_DNA"/>
</dbReference>
<dbReference type="RefSeq" id="WP_189259796.1">
    <property type="nucleotide sequence ID" value="NZ_BMRE01000090.1"/>
</dbReference>
<evidence type="ECO:0000313" key="2">
    <source>
        <dbReference type="Proteomes" id="UP000649573"/>
    </source>
</evidence>
<comment type="caution">
    <text evidence="1">The sequence shown here is derived from an EMBL/GenBank/DDBJ whole genome shotgun (WGS) entry which is preliminary data.</text>
</comment>
<sequence length="281" mass="30776">MLAERAALACAPLATQSGAWLQWWSAPGNCEDPDVLSVLALYASDVGVGHPNASRGSAYVALLHEIGLDAYTEPTSRLALDQRIADRDFYLPSMLLAMSRHPNEFRQEILGADACLRVIGLLPALVVAARGRSGAAGWADRLRVVEPDSNWQPVWASLRANEETANRAATGFRWAWGALRRWSADLYGDLSAARDPGYAMAELMSRRAREGAVYHRRFKLGGRPFAELLRNCHDDPQALLNALAASKFVRPGHADASPLGNSLVMERGPMFRVFAPPRTCR</sequence>
<keyword evidence="2" id="KW-1185">Reference proteome</keyword>
<dbReference type="Proteomes" id="UP000649573">
    <property type="component" value="Unassembled WGS sequence"/>
</dbReference>
<proteinExistence type="predicted"/>
<gene>
    <name evidence="1" type="ORF">GCM10010178_88570</name>
</gene>